<accession>A0A8S5MZH2</accession>
<proteinExistence type="predicted"/>
<protein>
    <submittedName>
        <fullName evidence="1">Uncharacterized protein</fullName>
    </submittedName>
</protein>
<sequence length="100" mass="11915">MSYSEAYNTTPHQFNIYHKAFKIRVKDELFLRAKAAWFNQTVQATKGKGKNTRSIYKNFDDFYNWEQEIENIFNPKEEKTQHSLADVNELMNEYLNKGVV</sequence>
<reference evidence="1" key="1">
    <citation type="journal article" date="2021" name="Proc. Natl. Acad. Sci. U.S.A.">
        <title>A Catalog of Tens of Thousands of Viruses from Human Metagenomes Reveals Hidden Associations with Chronic Diseases.</title>
        <authorList>
            <person name="Tisza M.J."/>
            <person name="Buck C.B."/>
        </authorList>
    </citation>
    <scope>NUCLEOTIDE SEQUENCE</scope>
    <source>
        <strain evidence="1">Ct8eQ1</strain>
    </source>
</reference>
<name>A0A8S5MZH2_9CAUD</name>
<evidence type="ECO:0000313" key="1">
    <source>
        <dbReference type="EMBL" id="DAD87750.1"/>
    </source>
</evidence>
<organism evidence="1">
    <name type="scientific">Siphoviridae sp. ct8eQ1</name>
    <dbReference type="NCBI Taxonomy" id="2826171"/>
    <lineage>
        <taxon>Viruses</taxon>
        <taxon>Duplodnaviria</taxon>
        <taxon>Heunggongvirae</taxon>
        <taxon>Uroviricota</taxon>
        <taxon>Caudoviricetes</taxon>
    </lineage>
</organism>
<dbReference type="EMBL" id="BK015025">
    <property type="protein sequence ID" value="DAD87750.1"/>
    <property type="molecule type" value="Genomic_DNA"/>
</dbReference>